<dbReference type="InterPro" id="IPR050555">
    <property type="entry name" value="Bact_Solute-Bind_Prot2"/>
</dbReference>
<dbReference type="SUPFAM" id="SSF53822">
    <property type="entry name" value="Periplasmic binding protein-like I"/>
    <property type="match status" value="1"/>
</dbReference>
<comment type="subcellular location">
    <subcellularLocation>
        <location evidence="1">Cell envelope</location>
    </subcellularLocation>
</comment>
<evidence type="ECO:0000313" key="5">
    <source>
        <dbReference type="EMBL" id="GAA2113200.1"/>
    </source>
</evidence>
<evidence type="ECO:0000259" key="4">
    <source>
        <dbReference type="Pfam" id="PF13407"/>
    </source>
</evidence>
<keyword evidence="2" id="KW-0732">Signal</keyword>
<protein>
    <submittedName>
        <fullName evidence="5">Substrate-binding domain-containing protein</fullName>
    </submittedName>
</protein>
<feature type="domain" description="Periplasmic binding protein" evidence="4">
    <location>
        <begin position="70"/>
        <end position="334"/>
    </location>
</feature>
<evidence type="ECO:0000256" key="2">
    <source>
        <dbReference type="ARBA" id="ARBA00022729"/>
    </source>
</evidence>
<dbReference type="InterPro" id="IPR025997">
    <property type="entry name" value="SBP_2_dom"/>
</dbReference>
<keyword evidence="6" id="KW-1185">Reference proteome</keyword>
<evidence type="ECO:0000256" key="3">
    <source>
        <dbReference type="SAM" id="MobiDB-lite"/>
    </source>
</evidence>
<gene>
    <name evidence="5" type="ORF">GCM10009759_56590</name>
</gene>
<dbReference type="EMBL" id="BAAANS010000045">
    <property type="protein sequence ID" value="GAA2113200.1"/>
    <property type="molecule type" value="Genomic_DNA"/>
</dbReference>
<reference evidence="5 6" key="1">
    <citation type="journal article" date="2019" name="Int. J. Syst. Evol. Microbiol.">
        <title>The Global Catalogue of Microorganisms (GCM) 10K type strain sequencing project: providing services to taxonomists for standard genome sequencing and annotation.</title>
        <authorList>
            <consortium name="The Broad Institute Genomics Platform"/>
            <consortium name="The Broad Institute Genome Sequencing Center for Infectious Disease"/>
            <person name="Wu L."/>
            <person name="Ma J."/>
        </authorList>
    </citation>
    <scope>NUCLEOTIDE SEQUENCE [LARGE SCALE GENOMIC DNA]</scope>
    <source>
        <strain evidence="5 6">JCM 14559</strain>
    </source>
</reference>
<comment type="caution">
    <text evidence="5">The sequence shown here is derived from an EMBL/GenBank/DDBJ whole genome shotgun (WGS) entry which is preliminary data.</text>
</comment>
<feature type="region of interest" description="Disordered" evidence="3">
    <location>
        <begin position="1"/>
        <end position="29"/>
    </location>
</feature>
<dbReference type="Pfam" id="PF13407">
    <property type="entry name" value="Peripla_BP_4"/>
    <property type="match status" value="1"/>
</dbReference>
<organism evidence="5 6">
    <name type="scientific">Kitasatospora saccharophila</name>
    <dbReference type="NCBI Taxonomy" id="407973"/>
    <lineage>
        <taxon>Bacteria</taxon>
        <taxon>Bacillati</taxon>
        <taxon>Actinomycetota</taxon>
        <taxon>Actinomycetes</taxon>
        <taxon>Kitasatosporales</taxon>
        <taxon>Streptomycetaceae</taxon>
        <taxon>Kitasatospora</taxon>
    </lineage>
</organism>
<evidence type="ECO:0000313" key="6">
    <source>
        <dbReference type="Proteomes" id="UP001500897"/>
    </source>
</evidence>
<dbReference type="InterPro" id="IPR028082">
    <property type="entry name" value="Peripla_BP_I"/>
</dbReference>
<dbReference type="PANTHER" id="PTHR30036:SF1">
    <property type="entry name" value="D-XYLOSE-BINDING PERIPLASMIC PROTEIN"/>
    <property type="match status" value="1"/>
</dbReference>
<name>A0ABN2XJ00_9ACTN</name>
<dbReference type="Proteomes" id="UP001500897">
    <property type="component" value="Unassembled WGS sequence"/>
</dbReference>
<sequence>MLPPRSRALPHPSPATHVRPDRTRPERTLPMRKGLLFATAALSATLLTTATACSSSGSGSDSAGGKKPKIGVILPDSKSSVRWETADRTYLAAAFKAAGVDYDIQNAEGDKQAFQTIADQMITSGVNVLVIVNLDSGTGKAVLDKAKAQGVATIDYDRLTLGGSAQYYVSFDNTQVGKLQGQGLTKCLSDMGAKNPVVAELNGSPTDNNATLFANGYNSVLDPLYASGEYTKGPNQSVPDWDNAQAQTIFEQMYTSQPNINGVLAANDGLANSAIAVLRKNHRNGQVPITGQDATVQGLQNILAGDQCMTVYKAVKKEADAAAALAVDLAGGKKSDPGATVHDPTGNRDVPAVLLAPQAIFKENVQDVVTDGYVTKAELCTAEYTEACAKAGIK</sequence>
<proteinExistence type="predicted"/>
<dbReference type="PANTHER" id="PTHR30036">
    <property type="entry name" value="D-XYLOSE-BINDING PERIPLASMIC PROTEIN"/>
    <property type="match status" value="1"/>
</dbReference>
<accession>A0ABN2XJ00</accession>
<dbReference type="Gene3D" id="3.40.50.2300">
    <property type="match status" value="2"/>
</dbReference>
<feature type="compositionally biased region" description="Basic and acidic residues" evidence="3">
    <location>
        <begin position="18"/>
        <end position="29"/>
    </location>
</feature>
<evidence type="ECO:0000256" key="1">
    <source>
        <dbReference type="ARBA" id="ARBA00004196"/>
    </source>
</evidence>